<comment type="cofactor">
    <cofactor evidence="10">
        <name>Mg(2+)</name>
        <dbReference type="ChEBI" id="CHEBI:18420"/>
    </cofactor>
    <text evidence="10">Binds 1 Mg(2+) ion per subunit.</text>
</comment>
<sequence>MSKPVVDLSLYLVIGPADCGGRNPAEIAAAAASGGATLVQLRDKQSATRDILALAREMKARLDPLGVPLIVNDRIDVALAAGAQGVHLGQDDMPLEDARRLAGPDFVIGVSIGSEAERDATPLELADHAGVGACFPSATKADADALGVDGLRQLRPSLPMPVVGIGGISAENAADVLSAGADGVAVVSAICKAKDPAAAARELSKIIDKSRF</sequence>
<evidence type="ECO:0000256" key="5">
    <source>
        <dbReference type="ARBA" id="ARBA00022842"/>
    </source>
</evidence>
<comment type="caution">
    <text evidence="14">The sequence shown here is derived from an EMBL/GenBank/DDBJ whole genome shotgun (WGS) entry which is preliminary data.</text>
</comment>
<comment type="function">
    <text evidence="1 10">Condenses 4-methyl-5-(beta-hydroxyethyl)thiazole monophosphate (THZ-P) and 2-methyl-4-amino-5-hydroxymethyl pyrimidine pyrophosphate (HMP-PP) to form thiamine monophosphate (TMP).</text>
</comment>
<dbReference type="Proteomes" id="UP000433101">
    <property type="component" value="Unassembled WGS sequence"/>
</dbReference>
<dbReference type="EMBL" id="WUMV01000008">
    <property type="protein sequence ID" value="MXN66760.1"/>
    <property type="molecule type" value="Genomic_DNA"/>
</dbReference>
<proteinExistence type="inferred from homology"/>
<keyword evidence="6 10" id="KW-0784">Thiamine biosynthesis</keyword>
<evidence type="ECO:0000256" key="3">
    <source>
        <dbReference type="ARBA" id="ARBA00022679"/>
    </source>
</evidence>
<dbReference type="GO" id="GO:0000287">
    <property type="term" value="F:magnesium ion binding"/>
    <property type="evidence" value="ECO:0007669"/>
    <property type="project" value="UniProtKB-UniRule"/>
</dbReference>
<dbReference type="RefSeq" id="WP_160776999.1">
    <property type="nucleotide sequence ID" value="NZ_WUMV01000008.1"/>
</dbReference>
<dbReference type="AlphaFoldDB" id="A0A7X3LXA5"/>
<feature type="binding site" evidence="10">
    <location>
        <begin position="137"/>
        <end position="139"/>
    </location>
    <ligand>
        <name>2-[(2R,5Z)-2-carboxy-4-methylthiazol-5(2H)-ylidene]ethyl phosphate</name>
        <dbReference type="ChEBI" id="CHEBI:62899"/>
    </ligand>
</feature>
<evidence type="ECO:0000256" key="1">
    <source>
        <dbReference type="ARBA" id="ARBA00003814"/>
    </source>
</evidence>
<dbReference type="PANTHER" id="PTHR20857:SF15">
    <property type="entry name" value="THIAMINE-PHOSPHATE SYNTHASE"/>
    <property type="match status" value="1"/>
</dbReference>
<feature type="binding site" evidence="10">
    <location>
        <begin position="40"/>
        <end position="44"/>
    </location>
    <ligand>
        <name>4-amino-2-methyl-5-(diphosphooxymethyl)pyrimidine</name>
        <dbReference type="ChEBI" id="CHEBI:57841"/>
    </ligand>
</feature>
<evidence type="ECO:0000256" key="2">
    <source>
        <dbReference type="ARBA" id="ARBA00005165"/>
    </source>
</evidence>
<feature type="binding site" evidence="10">
    <location>
        <begin position="187"/>
        <end position="188"/>
    </location>
    <ligand>
        <name>2-[(2R,5Z)-2-carboxy-4-methylthiazol-5(2H)-ylidene]ethyl phosphate</name>
        <dbReference type="ChEBI" id="CHEBI:62899"/>
    </ligand>
</feature>
<dbReference type="InterPro" id="IPR013785">
    <property type="entry name" value="Aldolase_TIM"/>
</dbReference>
<dbReference type="GO" id="GO:0009228">
    <property type="term" value="P:thiamine biosynthetic process"/>
    <property type="evidence" value="ECO:0007669"/>
    <property type="project" value="UniProtKB-KW"/>
</dbReference>
<feature type="binding site" evidence="10">
    <location>
        <position position="167"/>
    </location>
    <ligand>
        <name>2-[(2R,5Z)-2-carboxy-4-methylthiazol-5(2H)-ylidene]ethyl phosphate</name>
        <dbReference type="ChEBI" id="CHEBI:62899"/>
    </ligand>
</feature>
<evidence type="ECO:0000256" key="6">
    <source>
        <dbReference type="ARBA" id="ARBA00022977"/>
    </source>
</evidence>
<comment type="similarity">
    <text evidence="10 11">Belongs to the thiamine-phosphate synthase family.</text>
</comment>
<feature type="domain" description="Thiamine phosphate synthase/TenI" evidence="13">
    <location>
        <begin position="10"/>
        <end position="190"/>
    </location>
</feature>
<comment type="catalytic activity">
    <reaction evidence="7 10 11">
        <text>4-methyl-5-(2-phosphooxyethyl)-thiazole + 4-amino-2-methyl-5-(diphosphooxymethyl)pyrimidine + H(+) = thiamine phosphate + diphosphate</text>
        <dbReference type="Rhea" id="RHEA:22328"/>
        <dbReference type="ChEBI" id="CHEBI:15378"/>
        <dbReference type="ChEBI" id="CHEBI:33019"/>
        <dbReference type="ChEBI" id="CHEBI:37575"/>
        <dbReference type="ChEBI" id="CHEBI:57841"/>
        <dbReference type="ChEBI" id="CHEBI:58296"/>
        <dbReference type="EC" id="2.5.1.3"/>
    </reaction>
</comment>
<organism evidence="14 15">
    <name type="scientific">Stappia sediminis</name>
    <dbReference type="NCBI Taxonomy" id="2692190"/>
    <lineage>
        <taxon>Bacteria</taxon>
        <taxon>Pseudomonadati</taxon>
        <taxon>Pseudomonadota</taxon>
        <taxon>Alphaproteobacteria</taxon>
        <taxon>Hyphomicrobiales</taxon>
        <taxon>Stappiaceae</taxon>
        <taxon>Stappia</taxon>
    </lineage>
</organism>
<feature type="binding site" evidence="10">
    <location>
        <position position="111"/>
    </location>
    <ligand>
        <name>4-amino-2-methyl-5-(diphosphooxymethyl)pyrimidine</name>
        <dbReference type="ChEBI" id="CHEBI:57841"/>
    </ligand>
</feature>
<comment type="pathway">
    <text evidence="2 10 12">Cofactor biosynthesis; thiamine diphosphate biosynthesis; thiamine phosphate from 4-amino-2-methyl-5-diphosphomethylpyrimidine and 4-methyl-5-(2-phosphoethyl)-thiazole: step 1/1.</text>
</comment>
<reference evidence="14 15" key="1">
    <citation type="submission" date="2019-12" db="EMBL/GenBank/DDBJ databases">
        <authorList>
            <person name="Li M."/>
        </authorList>
    </citation>
    <scope>NUCLEOTIDE SEQUENCE [LARGE SCALE GENOMIC DNA]</scope>
    <source>
        <strain evidence="14 15">GBMRC 2046</strain>
    </source>
</reference>
<evidence type="ECO:0000256" key="12">
    <source>
        <dbReference type="RuleBase" id="RU004253"/>
    </source>
</evidence>
<evidence type="ECO:0000256" key="4">
    <source>
        <dbReference type="ARBA" id="ARBA00022723"/>
    </source>
</evidence>
<protein>
    <recommendedName>
        <fullName evidence="10">Thiamine-phosphate synthase</fullName>
        <shortName evidence="10">TP synthase</shortName>
        <shortName evidence="10">TPS</shortName>
        <ecNumber evidence="10">2.5.1.3</ecNumber>
    </recommendedName>
    <alternativeName>
        <fullName evidence="10">Thiamine-phosphate pyrophosphorylase</fullName>
        <shortName evidence="10">TMP pyrophosphorylase</shortName>
        <shortName evidence="10">TMP-PPase</shortName>
    </alternativeName>
</protein>
<dbReference type="HAMAP" id="MF_00097">
    <property type="entry name" value="TMP_synthase"/>
    <property type="match status" value="1"/>
</dbReference>
<feature type="binding site" evidence="10">
    <location>
        <position position="140"/>
    </location>
    <ligand>
        <name>4-amino-2-methyl-5-(diphosphooxymethyl)pyrimidine</name>
        <dbReference type="ChEBI" id="CHEBI:57841"/>
    </ligand>
</feature>
<feature type="binding site" evidence="10">
    <location>
        <position position="92"/>
    </location>
    <ligand>
        <name>Mg(2+)</name>
        <dbReference type="ChEBI" id="CHEBI:18420"/>
    </ligand>
</feature>
<comment type="catalytic activity">
    <reaction evidence="8 10 11">
        <text>2-(2-carboxy-4-methylthiazol-5-yl)ethyl phosphate + 4-amino-2-methyl-5-(diphosphooxymethyl)pyrimidine + 2 H(+) = thiamine phosphate + CO2 + diphosphate</text>
        <dbReference type="Rhea" id="RHEA:47848"/>
        <dbReference type="ChEBI" id="CHEBI:15378"/>
        <dbReference type="ChEBI" id="CHEBI:16526"/>
        <dbReference type="ChEBI" id="CHEBI:33019"/>
        <dbReference type="ChEBI" id="CHEBI:37575"/>
        <dbReference type="ChEBI" id="CHEBI:57841"/>
        <dbReference type="ChEBI" id="CHEBI:62890"/>
        <dbReference type="EC" id="2.5.1.3"/>
    </reaction>
</comment>
<feature type="binding site" evidence="10">
    <location>
        <position position="73"/>
    </location>
    <ligand>
        <name>Mg(2+)</name>
        <dbReference type="ChEBI" id="CHEBI:18420"/>
    </ligand>
</feature>
<name>A0A7X3LXA5_9HYPH</name>
<keyword evidence="3 10" id="KW-0808">Transferase</keyword>
<dbReference type="NCBIfam" id="TIGR00693">
    <property type="entry name" value="thiE"/>
    <property type="match status" value="1"/>
</dbReference>
<dbReference type="GO" id="GO:0009229">
    <property type="term" value="P:thiamine diphosphate biosynthetic process"/>
    <property type="evidence" value="ECO:0007669"/>
    <property type="project" value="UniProtKB-UniRule"/>
</dbReference>
<dbReference type="Gene3D" id="3.20.20.70">
    <property type="entry name" value="Aldolase class I"/>
    <property type="match status" value="1"/>
</dbReference>
<evidence type="ECO:0000256" key="7">
    <source>
        <dbReference type="ARBA" id="ARBA00047334"/>
    </source>
</evidence>
<keyword evidence="15" id="KW-1185">Reference proteome</keyword>
<evidence type="ECO:0000313" key="14">
    <source>
        <dbReference type="EMBL" id="MXN66760.1"/>
    </source>
</evidence>
<dbReference type="InterPro" id="IPR034291">
    <property type="entry name" value="TMP_synthase"/>
</dbReference>
<evidence type="ECO:0000256" key="10">
    <source>
        <dbReference type="HAMAP-Rule" id="MF_00097"/>
    </source>
</evidence>
<evidence type="ECO:0000259" key="13">
    <source>
        <dbReference type="Pfam" id="PF02581"/>
    </source>
</evidence>
<dbReference type="Pfam" id="PF02581">
    <property type="entry name" value="TMP-TENI"/>
    <property type="match status" value="1"/>
</dbReference>
<dbReference type="GO" id="GO:0004789">
    <property type="term" value="F:thiamine-phosphate diphosphorylase activity"/>
    <property type="evidence" value="ECO:0007669"/>
    <property type="project" value="UniProtKB-UniRule"/>
</dbReference>
<keyword evidence="5 10" id="KW-0460">Magnesium</keyword>
<evidence type="ECO:0000256" key="8">
    <source>
        <dbReference type="ARBA" id="ARBA00047851"/>
    </source>
</evidence>
<comment type="catalytic activity">
    <reaction evidence="9 10 11">
        <text>2-[(2R,5Z)-2-carboxy-4-methylthiazol-5(2H)-ylidene]ethyl phosphate + 4-amino-2-methyl-5-(diphosphooxymethyl)pyrimidine + 2 H(+) = thiamine phosphate + CO2 + diphosphate</text>
        <dbReference type="Rhea" id="RHEA:47844"/>
        <dbReference type="ChEBI" id="CHEBI:15378"/>
        <dbReference type="ChEBI" id="CHEBI:16526"/>
        <dbReference type="ChEBI" id="CHEBI:33019"/>
        <dbReference type="ChEBI" id="CHEBI:37575"/>
        <dbReference type="ChEBI" id="CHEBI:57841"/>
        <dbReference type="ChEBI" id="CHEBI:62899"/>
        <dbReference type="EC" id="2.5.1.3"/>
    </reaction>
</comment>
<dbReference type="UniPathway" id="UPA00060">
    <property type="reaction ID" value="UER00141"/>
</dbReference>
<keyword evidence="4 10" id="KW-0479">Metal-binding</keyword>
<evidence type="ECO:0000256" key="9">
    <source>
        <dbReference type="ARBA" id="ARBA00047883"/>
    </source>
</evidence>
<dbReference type="InterPro" id="IPR036206">
    <property type="entry name" value="ThiamineP_synth_sf"/>
</dbReference>
<gene>
    <name evidence="10 14" type="primary">thiE</name>
    <name evidence="14" type="ORF">GR183_17745</name>
</gene>
<evidence type="ECO:0000313" key="15">
    <source>
        <dbReference type="Proteomes" id="UP000433101"/>
    </source>
</evidence>
<dbReference type="SUPFAM" id="SSF51391">
    <property type="entry name" value="Thiamin phosphate synthase"/>
    <property type="match status" value="1"/>
</dbReference>
<accession>A0A7X3LXA5</accession>
<dbReference type="PANTHER" id="PTHR20857">
    <property type="entry name" value="THIAMINE-PHOSPHATE PYROPHOSPHORYLASE"/>
    <property type="match status" value="1"/>
</dbReference>
<dbReference type="CDD" id="cd00564">
    <property type="entry name" value="TMP_TenI"/>
    <property type="match status" value="1"/>
</dbReference>
<feature type="binding site" evidence="10">
    <location>
        <position position="72"/>
    </location>
    <ligand>
        <name>4-amino-2-methyl-5-(diphosphooxymethyl)pyrimidine</name>
        <dbReference type="ChEBI" id="CHEBI:57841"/>
    </ligand>
</feature>
<evidence type="ECO:0000256" key="11">
    <source>
        <dbReference type="RuleBase" id="RU003826"/>
    </source>
</evidence>
<dbReference type="EC" id="2.5.1.3" evidence="10"/>
<dbReference type="GO" id="GO:0005737">
    <property type="term" value="C:cytoplasm"/>
    <property type="evidence" value="ECO:0007669"/>
    <property type="project" value="TreeGrafter"/>
</dbReference>
<dbReference type="FunFam" id="3.20.20.70:FF:000096">
    <property type="entry name" value="Thiamine-phosphate synthase"/>
    <property type="match status" value="1"/>
</dbReference>
<dbReference type="InterPro" id="IPR022998">
    <property type="entry name" value="ThiamineP_synth_TenI"/>
</dbReference>